<evidence type="ECO:0000313" key="7">
    <source>
        <dbReference type="Proteomes" id="UP000249757"/>
    </source>
</evidence>
<keyword evidence="5" id="KW-0503">Monooxygenase</keyword>
<dbReference type="InterPro" id="IPR050364">
    <property type="entry name" value="Cytochrome_P450_fung"/>
</dbReference>
<keyword evidence="3" id="KW-0560">Oxidoreductase</keyword>
<dbReference type="GO" id="GO:0005506">
    <property type="term" value="F:iron ion binding"/>
    <property type="evidence" value="ECO:0007669"/>
    <property type="project" value="InterPro"/>
</dbReference>
<dbReference type="Gene3D" id="1.10.630.10">
    <property type="entry name" value="Cytochrome P450"/>
    <property type="match status" value="1"/>
</dbReference>
<keyword evidence="4" id="KW-0408">Iron</keyword>
<keyword evidence="7" id="KW-1185">Reference proteome</keyword>
<keyword evidence="2" id="KW-0479">Metal-binding</keyword>
<accession>A0A922N3L8</accession>
<dbReference type="AlphaFoldDB" id="A0A922N3L8"/>
<dbReference type="EMBL" id="NRDI02000041">
    <property type="protein sequence ID" value="KAI1507435.1"/>
    <property type="molecule type" value="Genomic_DNA"/>
</dbReference>
<dbReference type="PANTHER" id="PTHR46300:SF2">
    <property type="entry name" value="CYTOCHROME P450 MONOOXYGENASE ALNH-RELATED"/>
    <property type="match status" value="1"/>
</dbReference>
<evidence type="ECO:0000256" key="4">
    <source>
        <dbReference type="ARBA" id="ARBA00023004"/>
    </source>
</evidence>
<evidence type="ECO:0000313" key="6">
    <source>
        <dbReference type="EMBL" id="KAI1507435.1"/>
    </source>
</evidence>
<evidence type="ECO:0000256" key="5">
    <source>
        <dbReference type="ARBA" id="ARBA00023033"/>
    </source>
</evidence>
<dbReference type="GO" id="GO:0004497">
    <property type="term" value="F:monooxygenase activity"/>
    <property type="evidence" value="ECO:0007669"/>
    <property type="project" value="UniProtKB-KW"/>
</dbReference>
<protein>
    <submittedName>
        <fullName evidence="6">Uncharacterized protein</fullName>
    </submittedName>
</protein>
<sequence length="184" mass="20233">MVLFPEVGKAAQEELDRAAGVTWNAWAIRDRIGSILLIAEAANDPDASKRDHFVFGADRRLCQSVHIAERSLLLAIARALWSFEIRKAVDADGKEIVLDAGNLAEGLFVCPKAFSDAIRKLKDERDEVRTESASTRAKLMSTQLVLDPVIGKLLQCFYFTASGCLYAEIPPLQLVRGESLATES</sequence>
<dbReference type="GO" id="GO:0020037">
    <property type="term" value="F:heme binding"/>
    <property type="evidence" value="ECO:0007669"/>
    <property type="project" value="InterPro"/>
</dbReference>
<evidence type="ECO:0000256" key="2">
    <source>
        <dbReference type="ARBA" id="ARBA00022723"/>
    </source>
</evidence>
<comment type="similarity">
    <text evidence="1">Belongs to the cytochrome P450 family.</text>
</comment>
<reference evidence="7" key="1">
    <citation type="journal article" date="2022" name="Microb. Genom.">
        <title>A global pangenome for the wheat fungal pathogen Pyrenophora tritici-repentis and prediction of effector protein structural homology.</title>
        <authorList>
            <person name="Moolhuijzen P.M."/>
            <person name="See P.T."/>
            <person name="Shi G."/>
            <person name="Powell H.R."/>
            <person name="Cockram J."/>
            <person name="Jorgensen L.N."/>
            <person name="Benslimane H."/>
            <person name="Strelkov S.E."/>
            <person name="Turner J."/>
            <person name="Liu Z."/>
            <person name="Moffat C.S."/>
        </authorList>
    </citation>
    <scope>NUCLEOTIDE SEQUENCE [LARGE SCALE GENOMIC DNA]</scope>
</reference>
<comment type="caution">
    <text evidence="6">The sequence shown here is derived from an EMBL/GenBank/DDBJ whole genome shotgun (WGS) entry which is preliminary data.</text>
</comment>
<dbReference type="Proteomes" id="UP000249757">
    <property type="component" value="Unassembled WGS sequence"/>
</dbReference>
<dbReference type="GO" id="GO:0016705">
    <property type="term" value="F:oxidoreductase activity, acting on paired donors, with incorporation or reduction of molecular oxygen"/>
    <property type="evidence" value="ECO:0007669"/>
    <property type="project" value="InterPro"/>
</dbReference>
<dbReference type="InterPro" id="IPR036396">
    <property type="entry name" value="Cyt_P450_sf"/>
</dbReference>
<evidence type="ECO:0000256" key="1">
    <source>
        <dbReference type="ARBA" id="ARBA00010617"/>
    </source>
</evidence>
<dbReference type="PANTHER" id="PTHR46300">
    <property type="entry name" value="P450, PUTATIVE (EUROFUNG)-RELATED-RELATED"/>
    <property type="match status" value="1"/>
</dbReference>
<organism evidence="6 7">
    <name type="scientific">Pyrenophora tritici-repentis</name>
    <dbReference type="NCBI Taxonomy" id="45151"/>
    <lineage>
        <taxon>Eukaryota</taxon>
        <taxon>Fungi</taxon>
        <taxon>Dikarya</taxon>
        <taxon>Ascomycota</taxon>
        <taxon>Pezizomycotina</taxon>
        <taxon>Dothideomycetes</taxon>
        <taxon>Pleosporomycetidae</taxon>
        <taxon>Pleosporales</taxon>
        <taxon>Pleosporineae</taxon>
        <taxon>Pleosporaceae</taxon>
        <taxon>Pyrenophora</taxon>
    </lineage>
</organism>
<name>A0A922N3L8_9PLEO</name>
<proteinExistence type="inferred from homology"/>
<evidence type="ECO:0000256" key="3">
    <source>
        <dbReference type="ARBA" id="ARBA00023002"/>
    </source>
</evidence>
<gene>
    <name evidence="6" type="ORF">Ptr86124_013612</name>
</gene>